<accession>A0A0F9KFN8</accession>
<dbReference type="EMBL" id="LAZR01008086">
    <property type="protein sequence ID" value="KKM81049.1"/>
    <property type="molecule type" value="Genomic_DNA"/>
</dbReference>
<evidence type="ECO:0000313" key="2">
    <source>
        <dbReference type="EMBL" id="KKM81049.1"/>
    </source>
</evidence>
<sequence length="291" mass="32769">METLKELKAKILEKIKAPELKAKYEKLVSQNEIFETNKQMAYYYIAREVGVKLQVNVASASKEAFPLDIGKIVDDEKQNFNISGYIMGDVRPFVASNSKQMAFVQIADNTGTINITVWEEQLEQFQELASGDFVTISNLYWKDKTKFNPSYGQYSGITKVEPTFSIGDVIVNAIAEMQDEKYYVIKGLVVDIPDGTKTQPFHCATGHWFQGLSDKDLGTDSKCAKCEDIMEVEQHVHVSGMVFADTEKDVVVNLSVFAGLDDVNVFDELILRGQYKDEVFNANTVIPIKKK</sequence>
<dbReference type="Pfam" id="PF01336">
    <property type="entry name" value="tRNA_anti-codon"/>
    <property type="match status" value="1"/>
</dbReference>
<comment type="caution">
    <text evidence="2">The sequence shown here is derived from an EMBL/GenBank/DDBJ whole genome shotgun (WGS) entry which is preliminary data.</text>
</comment>
<dbReference type="Gene3D" id="2.40.50.140">
    <property type="entry name" value="Nucleic acid-binding proteins"/>
    <property type="match status" value="1"/>
</dbReference>
<name>A0A0F9KFN8_9ZZZZ</name>
<proteinExistence type="predicted"/>
<reference evidence="2" key="1">
    <citation type="journal article" date="2015" name="Nature">
        <title>Complex archaea that bridge the gap between prokaryotes and eukaryotes.</title>
        <authorList>
            <person name="Spang A."/>
            <person name="Saw J.H."/>
            <person name="Jorgensen S.L."/>
            <person name="Zaremba-Niedzwiedzka K."/>
            <person name="Martijn J."/>
            <person name="Lind A.E."/>
            <person name="van Eijk R."/>
            <person name="Schleper C."/>
            <person name="Guy L."/>
            <person name="Ettema T.J."/>
        </authorList>
    </citation>
    <scope>NUCLEOTIDE SEQUENCE</scope>
</reference>
<evidence type="ECO:0000259" key="1">
    <source>
        <dbReference type="Pfam" id="PF01336"/>
    </source>
</evidence>
<dbReference type="InterPro" id="IPR012340">
    <property type="entry name" value="NA-bd_OB-fold"/>
</dbReference>
<feature type="domain" description="OB" evidence="1">
    <location>
        <begin position="96"/>
        <end position="137"/>
    </location>
</feature>
<dbReference type="InterPro" id="IPR004365">
    <property type="entry name" value="NA-bd_OB_tRNA"/>
</dbReference>
<dbReference type="SUPFAM" id="SSF50249">
    <property type="entry name" value="Nucleic acid-binding proteins"/>
    <property type="match status" value="1"/>
</dbReference>
<dbReference type="AlphaFoldDB" id="A0A0F9KFN8"/>
<dbReference type="GO" id="GO:0003676">
    <property type="term" value="F:nucleic acid binding"/>
    <property type="evidence" value="ECO:0007669"/>
    <property type="project" value="InterPro"/>
</dbReference>
<organism evidence="2">
    <name type="scientific">marine sediment metagenome</name>
    <dbReference type="NCBI Taxonomy" id="412755"/>
    <lineage>
        <taxon>unclassified sequences</taxon>
        <taxon>metagenomes</taxon>
        <taxon>ecological metagenomes</taxon>
    </lineage>
</organism>
<dbReference type="CDD" id="cd04485">
    <property type="entry name" value="DnaE_OBF"/>
    <property type="match status" value="1"/>
</dbReference>
<gene>
    <name evidence="2" type="ORF">LCGC14_1333690</name>
</gene>
<protein>
    <recommendedName>
        <fullName evidence="1">OB domain-containing protein</fullName>
    </recommendedName>
</protein>